<accession>A0ABS9BR88</accession>
<evidence type="ECO:0000313" key="3">
    <source>
        <dbReference type="Proteomes" id="UP001201449"/>
    </source>
</evidence>
<dbReference type="RefSeq" id="WP_234860196.1">
    <property type="nucleotide sequence ID" value="NZ_JAKEVZ010000002.1"/>
</dbReference>
<name>A0ABS9BR88_9BACT</name>
<sequence>MKPTVYFLFLLLNSCVSRSTEMTVACTLSYSVPTNTLYTNIVSYKNDVYLSSGSYLKVYKMDSLGVYRDWTQNFYSLSSILTIDDTVFLEMNDDMIRNEKELLKKEIISKFDPVDSIEYETLEDEFEIKMHNTIPLVYNRIQQSKISLLPLKEEGGCYKLIYVYEPREFLLLREERFKLPNRIGDFQLFEYSFASNELFLCF</sequence>
<comment type="caution">
    <text evidence="2">The sequence shown here is derived from an EMBL/GenBank/DDBJ whole genome shotgun (WGS) entry which is preliminary data.</text>
</comment>
<keyword evidence="3" id="KW-1185">Reference proteome</keyword>
<feature type="signal peptide" evidence="1">
    <location>
        <begin position="1"/>
        <end position="19"/>
    </location>
</feature>
<evidence type="ECO:0000256" key="1">
    <source>
        <dbReference type="SAM" id="SignalP"/>
    </source>
</evidence>
<dbReference type="Proteomes" id="UP001201449">
    <property type="component" value="Unassembled WGS sequence"/>
</dbReference>
<protein>
    <recommendedName>
        <fullName evidence="4">Lipoprotein</fullName>
    </recommendedName>
</protein>
<proteinExistence type="predicted"/>
<reference evidence="2 3" key="1">
    <citation type="submission" date="2022-01" db="EMBL/GenBank/DDBJ databases">
        <title>Mariniradius saccharolyticus sp. nov., isolated from sediment of a river.</title>
        <authorList>
            <person name="Liu H."/>
        </authorList>
    </citation>
    <scope>NUCLEOTIDE SEQUENCE [LARGE SCALE GENOMIC DNA]</scope>
    <source>
        <strain evidence="2 3">RY-2</strain>
    </source>
</reference>
<gene>
    <name evidence="2" type="ORF">L0U89_03185</name>
</gene>
<dbReference type="EMBL" id="JAKEVZ010000002">
    <property type="protein sequence ID" value="MCF1750061.1"/>
    <property type="molecule type" value="Genomic_DNA"/>
</dbReference>
<organism evidence="2 3">
    <name type="scientific">Mariniradius sediminis</name>
    <dbReference type="NCBI Taxonomy" id="2909237"/>
    <lineage>
        <taxon>Bacteria</taxon>
        <taxon>Pseudomonadati</taxon>
        <taxon>Bacteroidota</taxon>
        <taxon>Cytophagia</taxon>
        <taxon>Cytophagales</taxon>
        <taxon>Cyclobacteriaceae</taxon>
        <taxon>Mariniradius</taxon>
    </lineage>
</organism>
<evidence type="ECO:0008006" key="4">
    <source>
        <dbReference type="Google" id="ProtNLM"/>
    </source>
</evidence>
<feature type="chain" id="PRO_5045758642" description="Lipoprotein" evidence="1">
    <location>
        <begin position="20"/>
        <end position="202"/>
    </location>
</feature>
<keyword evidence="1" id="KW-0732">Signal</keyword>
<evidence type="ECO:0000313" key="2">
    <source>
        <dbReference type="EMBL" id="MCF1750061.1"/>
    </source>
</evidence>